<proteinExistence type="predicted"/>
<reference evidence="1 2" key="1">
    <citation type="submission" date="2020-04" db="EMBL/GenBank/DDBJ databases">
        <title>MicrobeNet Type strains.</title>
        <authorList>
            <person name="Nicholson A.C."/>
        </authorList>
    </citation>
    <scope>NUCLEOTIDE SEQUENCE [LARGE SCALE GENOMIC DNA]</scope>
    <source>
        <strain evidence="1 2">CCUG 69612</strain>
    </source>
</reference>
<evidence type="ECO:0000313" key="2">
    <source>
        <dbReference type="Proteomes" id="UP000522720"/>
    </source>
</evidence>
<organism evidence="1 2">
    <name type="scientific">Streptococcus ovuberis</name>
    <dbReference type="NCBI Taxonomy" id="1936207"/>
    <lineage>
        <taxon>Bacteria</taxon>
        <taxon>Bacillati</taxon>
        <taxon>Bacillota</taxon>
        <taxon>Bacilli</taxon>
        <taxon>Lactobacillales</taxon>
        <taxon>Streptococcaceae</taxon>
        <taxon>Streptococcus</taxon>
    </lineage>
</organism>
<dbReference type="EMBL" id="JAAXPR010000016">
    <property type="protein sequence ID" value="NKZ20869.1"/>
    <property type="molecule type" value="Genomic_DNA"/>
</dbReference>
<dbReference type="RefSeq" id="WP_168549613.1">
    <property type="nucleotide sequence ID" value="NZ_JAAXPR010000016.1"/>
</dbReference>
<gene>
    <name evidence="1" type="ORF">HF992_08515</name>
</gene>
<evidence type="ECO:0000313" key="1">
    <source>
        <dbReference type="EMBL" id="NKZ20869.1"/>
    </source>
</evidence>
<dbReference type="AlphaFoldDB" id="A0A7X6S178"/>
<comment type="caution">
    <text evidence="1">The sequence shown here is derived from an EMBL/GenBank/DDBJ whole genome shotgun (WGS) entry which is preliminary data.</text>
</comment>
<dbReference type="Proteomes" id="UP000522720">
    <property type="component" value="Unassembled WGS sequence"/>
</dbReference>
<name>A0A7X6S178_9STRE</name>
<sequence>MTSYISEYFSKKKQNNKITQSLPEEQQSFWLEFLTGSDRIESNADRRSRRKTVSLDFQLKNKRTGDETTLLDLLIDDTPTPLESIIQTDYDEFISSQLPHLEVILDELDELDKEIILLYFNYKEQECEHKGYEFKKYKQRSYREMGRILNLDYRKIQRKIPRIMDYVTRRLLEEINKNN</sequence>
<protein>
    <submittedName>
        <fullName evidence="1">Uncharacterized protein</fullName>
    </submittedName>
</protein>
<accession>A0A7X6S178</accession>
<keyword evidence="2" id="KW-1185">Reference proteome</keyword>